<proteinExistence type="predicted"/>
<feature type="domain" description="Alginate export" evidence="2">
    <location>
        <begin position="80"/>
        <end position="431"/>
    </location>
</feature>
<gene>
    <name evidence="3" type="ORF">OE749_09395</name>
</gene>
<feature type="signal peptide" evidence="1">
    <location>
        <begin position="1"/>
        <end position="23"/>
    </location>
</feature>
<evidence type="ECO:0000259" key="2">
    <source>
        <dbReference type="Pfam" id="PF13372"/>
    </source>
</evidence>
<sequence length="452" mass="50816">MRAMGWLPLILLPISTSYLASFAANGAELTDSRLQIKLGYVDREHNVRSNDESFKADSFFLQGRYQQGLKLNSNWSAYLDGRVLVASDDETLVDEETLISTDLDDNDNVSAELRQAYVAYHGLTQYPNESLRFGLQRLREYSGLWWDADIESITWQASTTELEWLFGIGQQFDRYRTDADLPEIHDDVFRVFASGRYHVNQSLTLAVKLAHASQSNDNLLPLTTNSYAAGVNGERTWFGAELSRHWQKSGPAFGHAFKLEAIFQTGQGDMLTDAGIVSEQDNDGYALDAGYRFDFRQQPLSIGMTATIASGGDGDTFSQSGIHSNRSHHYGNSETLYRFNEALRADMSNLRHWSIFGAYAFGKHTRGALAISRFQRDDENQPIYVGGRAISIAGGDKDLGMGIDLSITHFPQVNWQWPIRFIRLRASTFNPTGELAQKSDDHRFALEAQFVL</sequence>
<evidence type="ECO:0000256" key="1">
    <source>
        <dbReference type="SAM" id="SignalP"/>
    </source>
</evidence>
<reference evidence="3 4" key="1">
    <citation type="submission" date="2022-10" db="EMBL/GenBank/DDBJ databases">
        <title>Aestuariibacter sp. AA17 isolated from Montipora capitata coral fragment.</title>
        <authorList>
            <person name="Emsley S.A."/>
            <person name="Pfannmuller K.M."/>
            <person name="Loughran R.M."/>
            <person name="Shlafstein M."/>
            <person name="Papke E."/>
            <person name="Saw J.H."/>
            <person name="Ushijima B."/>
            <person name="Videau P."/>
        </authorList>
    </citation>
    <scope>NUCLEOTIDE SEQUENCE [LARGE SCALE GENOMIC DNA]</scope>
    <source>
        <strain evidence="3 4">AA17</strain>
    </source>
</reference>
<keyword evidence="4" id="KW-1185">Reference proteome</keyword>
<accession>A0ABT3A8A3</accession>
<dbReference type="Gene3D" id="2.40.160.100">
    <property type="match status" value="1"/>
</dbReference>
<keyword evidence="1" id="KW-0732">Signal</keyword>
<organism evidence="3 4">
    <name type="scientific">Fluctibacter corallii</name>
    <dbReference type="NCBI Taxonomy" id="2984329"/>
    <lineage>
        <taxon>Bacteria</taxon>
        <taxon>Pseudomonadati</taxon>
        <taxon>Pseudomonadota</taxon>
        <taxon>Gammaproteobacteria</taxon>
        <taxon>Alteromonadales</taxon>
        <taxon>Alteromonadaceae</taxon>
        <taxon>Fluctibacter</taxon>
    </lineage>
</organism>
<dbReference type="InterPro" id="IPR025388">
    <property type="entry name" value="Alginate_export_dom"/>
</dbReference>
<feature type="chain" id="PRO_5047529968" evidence="1">
    <location>
        <begin position="24"/>
        <end position="452"/>
    </location>
</feature>
<evidence type="ECO:0000313" key="3">
    <source>
        <dbReference type="EMBL" id="MCV2884909.1"/>
    </source>
</evidence>
<dbReference type="RefSeq" id="WP_263712191.1">
    <property type="nucleotide sequence ID" value="NZ_JAOWKX010000004.1"/>
</dbReference>
<name>A0ABT3A8A3_9ALTE</name>
<dbReference type="Pfam" id="PF13372">
    <property type="entry name" value="Alginate_exp"/>
    <property type="match status" value="1"/>
</dbReference>
<evidence type="ECO:0000313" key="4">
    <source>
        <dbReference type="Proteomes" id="UP001652504"/>
    </source>
</evidence>
<dbReference type="Proteomes" id="UP001652504">
    <property type="component" value="Unassembled WGS sequence"/>
</dbReference>
<dbReference type="EMBL" id="JAOWKX010000004">
    <property type="protein sequence ID" value="MCV2884909.1"/>
    <property type="molecule type" value="Genomic_DNA"/>
</dbReference>
<comment type="caution">
    <text evidence="3">The sequence shown here is derived from an EMBL/GenBank/DDBJ whole genome shotgun (WGS) entry which is preliminary data.</text>
</comment>
<protein>
    <submittedName>
        <fullName evidence="3">Alginate export family protein</fullName>
    </submittedName>
</protein>
<dbReference type="InterPro" id="IPR053728">
    <property type="entry name" value="Alginate_Permeability_Chnl"/>
</dbReference>